<sequence length="972" mass="108005">MSTPCQSRNSIEDIYGPRTPYKQEWPSRVDESCIEEPDTWVQSACVLCSNGCGMDIGVKQGKVVGVRGRVTDRVNKGRLGPKGMHGSLTIHHKDRLTHPLIRRNGKLERASWEEAMSLIVQKTKETIDRLTAHGIAFYTSGQLFLEEYYALAMVGKAGLSTLHMDGNTRLCTATAAAAMRESWGSDGQAGSYTDIDYTHCIFMVGHNMASTQTVLWSRVLDRLHGPDPPKLIVVDPRVSASAKEATIHLAPKIGTNLALLNGIQHLLFKNEWIDQDFVTQHCVGLEQLREKVQSYTPALVEEITGVPAADLQRAAETIGTSESLLSTCLQGVYQSNQATASACQINNINLLTGCIGKPGSGVLQMNGQPTAQNNREAGCDGEFPGFRNNLNPDHMHELADIWNIDYNKLPHWGLPTHVQDILSYIEAGTIQMLWVSGTNPLVSLPNLHRIREIFSKQDLFLVVQDIFPTETTEMADVVLPAAQWGEKKGCFTNVDRTVHLSYKAVEPPGEAKSDFDIFVDFARRMDFRDKEGKPLMPWNDPQDAFEAWKRVSKGRPCDYSGMTYEKLTGGSGIQWPCNEKYPHGKERLYEDGVFFTDIDYCESFGHDLETGTPLNRVEYQALDPAGRAVLKACHYIPAPEQTSKEYPLQLSTGRNVYQFHTRTKTGRSKPLQDAFSEPIVHLNAEDAAAAGVCHNDQVIVSSCRGKVQMKASVGDIARSQCFIPFHFGYWDATDSRARAANELTMEQWDAVSKQPRFKAGAVRVEKTLNAAVEVQQEQSAFAEKASVQKPDARATTVEEGPRQRHLELWLGVVYESIRSLADFYPSMTRYMGYDKEVQFGLGLMQRITRAAGDALEPMVQKYGTDLKYGRETSEALRQALFPGADTASTPYGVILTLTGFVTYTSHIEAQLSALVPVSQALWDGAFLTAVNDAKSRIERVQKWAKHQLAVRSAQTLIVPSSDVIRSDMQWPG</sequence>
<gene>
    <name evidence="12" type="ORF">BDY17DRAFT_262531</name>
</gene>
<dbReference type="GeneID" id="54472864"/>
<keyword evidence="4" id="KW-0004">4Fe-4S</keyword>
<comment type="cofactor">
    <cofactor evidence="2">
        <name>[4Fe-4S] cluster</name>
        <dbReference type="ChEBI" id="CHEBI:49883"/>
    </cofactor>
</comment>
<comment type="cofactor">
    <cofactor evidence="1">
        <name>Mo-bis(molybdopterin guanine dinucleotide)</name>
        <dbReference type="ChEBI" id="CHEBI:60539"/>
    </cofactor>
</comment>
<dbReference type="GO" id="GO:0016491">
    <property type="term" value="F:oxidoreductase activity"/>
    <property type="evidence" value="ECO:0007669"/>
    <property type="project" value="UniProtKB-KW"/>
</dbReference>
<evidence type="ECO:0000256" key="9">
    <source>
        <dbReference type="ARBA" id="ARBA00023014"/>
    </source>
</evidence>
<dbReference type="Gene3D" id="3.40.228.10">
    <property type="entry name" value="Dimethylsulfoxide Reductase, domain 2"/>
    <property type="match status" value="1"/>
</dbReference>
<dbReference type="Pfam" id="PF00384">
    <property type="entry name" value="Molybdopterin"/>
    <property type="match status" value="1"/>
</dbReference>
<keyword evidence="13" id="KW-1185">Reference proteome</keyword>
<dbReference type="Gene3D" id="3.40.50.740">
    <property type="match status" value="1"/>
</dbReference>
<evidence type="ECO:0000256" key="1">
    <source>
        <dbReference type="ARBA" id="ARBA00001942"/>
    </source>
</evidence>
<evidence type="ECO:0000256" key="3">
    <source>
        <dbReference type="ARBA" id="ARBA00008747"/>
    </source>
</evidence>
<evidence type="ECO:0000256" key="4">
    <source>
        <dbReference type="ARBA" id="ARBA00022485"/>
    </source>
</evidence>
<dbReference type="SMART" id="SM00926">
    <property type="entry name" value="Molybdop_Fe4S4"/>
    <property type="match status" value="1"/>
</dbReference>
<dbReference type="PANTHER" id="PTHR43105:SF10">
    <property type="entry name" value="NADH-QUINONE OXIDOREDUCTASE SUBUNIT G"/>
    <property type="match status" value="1"/>
</dbReference>
<dbReference type="GO" id="GO:0051539">
    <property type="term" value="F:4 iron, 4 sulfur cluster binding"/>
    <property type="evidence" value="ECO:0007669"/>
    <property type="project" value="UniProtKB-KW"/>
</dbReference>
<dbReference type="InterPro" id="IPR006963">
    <property type="entry name" value="Mopterin_OxRdtase_4Fe-4S_dom"/>
</dbReference>
<dbReference type="InterPro" id="IPR009010">
    <property type="entry name" value="Asp_de-COase-like_dom_sf"/>
</dbReference>
<dbReference type="InterPro" id="IPR050123">
    <property type="entry name" value="Prok_molybdopt-oxidoreductase"/>
</dbReference>
<evidence type="ECO:0000256" key="7">
    <source>
        <dbReference type="ARBA" id="ARBA00023002"/>
    </source>
</evidence>
<dbReference type="Pfam" id="PF04879">
    <property type="entry name" value="Molybdop_Fe4S4"/>
    <property type="match status" value="1"/>
</dbReference>
<dbReference type="Gene3D" id="2.20.25.90">
    <property type="entry name" value="ADC-like domains"/>
    <property type="match status" value="1"/>
</dbReference>
<dbReference type="RefSeq" id="XP_033591435.1">
    <property type="nucleotide sequence ID" value="XM_033731862.1"/>
</dbReference>
<dbReference type="InterPro" id="IPR006656">
    <property type="entry name" value="Mopterin_OxRdtase"/>
</dbReference>
<dbReference type="AlphaFoldDB" id="A0A6A6PYL9"/>
<evidence type="ECO:0000256" key="5">
    <source>
        <dbReference type="ARBA" id="ARBA00022505"/>
    </source>
</evidence>
<keyword evidence="8" id="KW-0408">Iron</keyword>
<accession>A0A6A6PYL9</accession>
<reference evidence="12" key="1">
    <citation type="journal article" date="2020" name="Stud. Mycol.">
        <title>101 Dothideomycetes genomes: a test case for predicting lifestyles and emergence of pathogens.</title>
        <authorList>
            <person name="Haridas S."/>
            <person name="Albert R."/>
            <person name="Binder M."/>
            <person name="Bloem J."/>
            <person name="Labutti K."/>
            <person name="Salamov A."/>
            <person name="Andreopoulos B."/>
            <person name="Baker S."/>
            <person name="Barry K."/>
            <person name="Bills G."/>
            <person name="Bluhm B."/>
            <person name="Cannon C."/>
            <person name="Castanera R."/>
            <person name="Culley D."/>
            <person name="Daum C."/>
            <person name="Ezra D."/>
            <person name="Gonzalez J."/>
            <person name="Henrissat B."/>
            <person name="Kuo A."/>
            <person name="Liang C."/>
            <person name="Lipzen A."/>
            <person name="Lutzoni F."/>
            <person name="Magnuson J."/>
            <person name="Mondo S."/>
            <person name="Nolan M."/>
            <person name="Ohm R."/>
            <person name="Pangilinan J."/>
            <person name="Park H.-J."/>
            <person name="Ramirez L."/>
            <person name="Alfaro M."/>
            <person name="Sun H."/>
            <person name="Tritt A."/>
            <person name="Yoshinaga Y."/>
            <person name="Zwiers L.-H."/>
            <person name="Turgeon B."/>
            <person name="Goodwin S."/>
            <person name="Spatafora J."/>
            <person name="Crous P."/>
            <person name="Grigoriev I."/>
        </authorList>
    </citation>
    <scope>NUCLEOTIDE SEQUENCE</scope>
    <source>
        <strain evidence="12">CBS 113389</strain>
    </source>
</reference>
<dbReference type="GO" id="GO:0043546">
    <property type="term" value="F:molybdopterin cofactor binding"/>
    <property type="evidence" value="ECO:0007669"/>
    <property type="project" value="InterPro"/>
</dbReference>
<dbReference type="OrthoDB" id="10249365at2759"/>
<name>A0A6A6PYL9_9PEZI</name>
<proteinExistence type="inferred from homology"/>
<evidence type="ECO:0000313" key="12">
    <source>
        <dbReference type="EMBL" id="KAF2484866.1"/>
    </source>
</evidence>
<feature type="domain" description="4Fe-4S Mo/W bis-MGD-type" evidence="11">
    <location>
        <begin position="38"/>
        <end position="94"/>
    </location>
</feature>
<dbReference type="GO" id="GO:0046872">
    <property type="term" value="F:metal ion binding"/>
    <property type="evidence" value="ECO:0007669"/>
    <property type="project" value="UniProtKB-KW"/>
</dbReference>
<dbReference type="CDD" id="cd02791">
    <property type="entry name" value="MopB_CT_Nitrate-R-NapA-like"/>
    <property type="match status" value="1"/>
</dbReference>
<evidence type="ECO:0000256" key="10">
    <source>
        <dbReference type="ARBA" id="ARBA00023063"/>
    </source>
</evidence>
<keyword evidence="9" id="KW-0411">Iron-sulfur</keyword>
<evidence type="ECO:0000256" key="8">
    <source>
        <dbReference type="ARBA" id="ARBA00023004"/>
    </source>
</evidence>
<protein>
    <submittedName>
        <fullName evidence="12">Nitrate reductase</fullName>
    </submittedName>
</protein>
<dbReference type="SUPFAM" id="SSF53706">
    <property type="entry name" value="Formate dehydrogenase/DMSO reductase, domains 1-3"/>
    <property type="match status" value="1"/>
</dbReference>
<dbReference type="Pfam" id="PF01568">
    <property type="entry name" value="Molydop_binding"/>
    <property type="match status" value="1"/>
</dbReference>
<evidence type="ECO:0000313" key="13">
    <source>
        <dbReference type="Proteomes" id="UP000799767"/>
    </source>
</evidence>
<dbReference type="EMBL" id="MU001633">
    <property type="protein sequence ID" value="KAF2484866.1"/>
    <property type="molecule type" value="Genomic_DNA"/>
</dbReference>
<evidence type="ECO:0000259" key="11">
    <source>
        <dbReference type="PROSITE" id="PS51669"/>
    </source>
</evidence>
<evidence type="ECO:0000256" key="6">
    <source>
        <dbReference type="ARBA" id="ARBA00022723"/>
    </source>
</evidence>
<comment type="similarity">
    <text evidence="3">Belongs to the prokaryotic molybdopterin-containing oxidoreductase family. NasA/NapA/NarB subfamily.</text>
</comment>
<dbReference type="GO" id="GO:0042128">
    <property type="term" value="P:nitrate assimilation"/>
    <property type="evidence" value="ECO:0007669"/>
    <property type="project" value="UniProtKB-KW"/>
</dbReference>
<dbReference type="PROSITE" id="PS51669">
    <property type="entry name" value="4FE4S_MOW_BIS_MGD"/>
    <property type="match status" value="1"/>
</dbReference>
<dbReference type="InterPro" id="IPR041957">
    <property type="entry name" value="CT_Nitrate-R-NapA-like"/>
</dbReference>
<dbReference type="PANTHER" id="PTHR43105">
    <property type="entry name" value="RESPIRATORY NITRATE REDUCTASE"/>
    <property type="match status" value="1"/>
</dbReference>
<keyword evidence="7" id="KW-0560">Oxidoreductase</keyword>
<organism evidence="12 13">
    <name type="scientific">Neohortaea acidophila</name>
    <dbReference type="NCBI Taxonomy" id="245834"/>
    <lineage>
        <taxon>Eukaryota</taxon>
        <taxon>Fungi</taxon>
        <taxon>Dikarya</taxon>
        <taxon>Ascomycota</taxon>
        <taxon>Pezizomycotina</taxon>
        <taxon>Dothideomycetes</taxon>
        <taxon>Dothideomycetidae</taxon>
        <taxon>Mycosphaerellales</taxon>
        <taxon>Teratosphaeriaceae</taxon>
        <taxon>Neohortaea</taxon>
    </lineage>
</organism>
<dbReference type="InterPro" id="IPR006657">
    <property type="entry name" value="MoPterin_dinucl-bd_dom"/>
</dbReference>
<keyword evidence="10" id="KW-0534">Nitrate assimilation</keyword>
<dbReference type="Proteomes" id="UP000799767">
    <property type="component" value="Unassembled WGS sequence"/>
</dbReference>
<evidence type="ECO:0000256" key="2">
    <source>
        <dbReference type="ARBA" id="ARBA00001966"/>
    </source>
</evidence>
<dbReference type="SUPFAM" id="SSF50692">
    <property type="entry name" value="ADC-like"/>
    <property type="match status" value="1"/>
</dbReference>
<dbReference type="CDD" id="cd02754">
    <property type="entry name" value="MopB_Nitrate-R-NapA-like"/>
    <property type="match status" value="1"/>
</dbReference>
<keyword evidence="6" id="KW-0479">Metal-binding</keyword>
<dbReference type="Gene3D" id="2.40.40.20">
    <property type="match status" value="1"/>
</dbReference>
<keyword evidence="5" id="KW-0500">Molybdenum</keyword>